<sequence>MYRYTLLALAASVAAYDHGPSYGGSGPYKSYNFEVETLANHTFFQPMISGLGKGNLKLPVIVWVGLRFRAFHNEVASYGAFIIANGVSYIDEDELVQQEDDPNLPPASDQAPEDLTAAIDWVYQYAGKGEYKHLDRTRIGVWGQSCGGLEAYGAGATDDRVHHLGIFNSGLLPGSPVPANISLIEKPVFYVIGGEDDVAYPNAETDYASLPADTPAWKAQHALGHSGGFDDPNGSIAAVAGKHMMQWLLRGDASVKEWFTGSGATEDGFYDIVYQNLDAIEVTPIGGKGSGCKA</sequence>
<evidence type="ECO:0000313" key="3">
    <source>
        <dbReference type="Proteomes" id="UP000233524"/>
    </source>
</evidence>
<accession>A0A2N3N1F0</accession>
<dbReference type="EMBL" id="NLAX01001034">
    <property type="protein sequence ID" value="PKS06250.1"/>
    <property type="molecule type" value="Genomic_DNA"/>
</dbReference>
<gene>
    <name evidence="2" type="ORF">jhhlp_006996</name>
</gene>
<dbReference type="STRING" id="41688.A0A2N3N1F0"/>
<protein>
    <recommendedName>
        <fullName evidence="4">Dienelactone hydrolase domain-containing protein</fullName>
    </recommendedName>
</protein>
<dbReference type="InterPro" id="IPR029058">
    <property type="entry name" value="AB_hydrolase_fold"/>
</dbReference>
<proteinExistence type="predicted"/>
<feature type="signal peptide" evidence="1">
    <location>
        <begin position="1"/>
        <end position="15"/>
    </location>
</feature>
<dbReference type="Proteomes" id="UP000233524">
    <property type="component" value="Unassembled WGS sequence"/>
</dbReference>
<reference evidence="2 3" key="1">
    <citation type="journal article" date="2017" name="G3 (Bethesda)">
        <title>First Draft Genome Sequence of the Pathogenic Fungus Lomentospora prolificans (Formerly Scedosporium prolificans).</title>
        <authorList>
            <person name="Luo R."/>
            <person name="Zimin A."/>
            <person name="Workman R."/>
            <person name="Fan Y."/>
            <person name="Pertea G."/>
            <person name="Grossman N."/>
            <person name="Wear M.P."/>
            <person name="Jia B."/>
            <person name="Miller H."/>
            <person name="Casadevall A."/>
            <person name="Timp W."/>
            <person name="Zhang S.X."/>
            <person name="Salzberg S.L."/>
        </authorList>
    </citation>
    <scope>NUCLEOTIDE SEQUENCE [LARGE SCALE GENOMIC DNA]</scope>
    <source>
        <strain evidence="2 3">JHH-5317</strain>
    </source>
</reference>
<evidence type="ECO:0000256" key="1">
    <source>
        <dbReference type="SAM" id="SignalP"/>
    </source>
</evidence>
<dbReference type="InParanoid" id="A0A2N3N1F0"/>
<evidence type="ECO:0000313" key="2">
    <source>
        <dbReference type="EMBL" id="PKS06250.1"/>
    </source>
</evidence>
<keyword evidence="1" id="KW-0732">Signal</keyword>
<dbReference type="SUPFAM" id="SSF53474">
    <property type="entry name" value="alpha/beta-Hydrolases"/>
    <property type="match status" value="1"/>
</dbReference>
<name>A0A2N3N1F0_9PEZI</name>
<evidence type="ECO:0008006" key="4">
    <source>
        <dbReference type="Google" id="ProtNLM"/>
    </source>
</evidence>
<comment type="caution">
    <text evidence="2">The sequence shown here is derived from an EMBL/GenBank/DDBJ whole genome shotgun (WGS) entry which is preliminary data.</text>
</comment>
<dbReference type="AlphaFoldDB" id="A0A2N3N1F0"/>
<dbReference type="Gene3D" id="3.40.50.1820">
    <property type="entry name" value="alpha/beta hydrolase"/>
    <property type="match status" value="1"/>
</dbReference>
<dbReference type="VEuPathDB" id="FungiDB:jhhlp_006996"/>
<feature type="chain" id="PRO_5014846318" description="Dienelactone hydrolase domain-containing protein" evidence="1">
    <location>
        <begin position="16"/>
        <end position="294"/>
    </location>
</feature>
<organism evidence="2 3">
    <name type="scientific">Lomentospora prolificans</name>
    <dbReference type="NCBI Taxonomy" id="41688"/>
    <lineage>
        <taxon>Eukaryota</taxon>
        <taxon>Fungi</taxon>
        <taxon>Dikarya</taxon>
        <taxon>Ascomycota</taxon>
        <taxon>Pezizomycotina</taxon>
        <taxon>Sordariomycetes</taxon>
        <taxon>Hypocreomycetidae</taxon>
        <taxon>Microascales</taxon>
        <taxon>Microascaceae</taxon>
        <taxon>Lomentospora</taxon>
    </lineage>
</organism>
<keyword evidence="3" id="KW-1185">Reference proteome</keyword>
<dbReference type="OrthoDB" id="2141514at2759"/>